<comment type="caution">
    <text evidence="1">The sequence shown here is derived from an EMBL/GenBank/DDBJ whole genome shotgun (WGS) entry which is preliminary data.</text>
</comment>
<dbReference type="AlphaFoldDB" id="A0AAV4J2P5"/>
<evidence type="ECO:0000313" key="1">
    <source>
        <dbReference type="EMBL" id="GFS14976.1"/>
    </source>
</evidence>
<dbReference type="Proteomes" id="UP000762676">
    <property type="component" value="Unassembled WGS sequence"/>
</dbReference>
<dbReference type="InterPro" id="IPR052560">
    <property type="entry name" value="RdDP_mobile_element"/>
</dbReference>
<name>A0AAV4J2P5_9GAST</name>
<evidence type="ECO:0000313" key="2">
    <source>
        <dbReference type="Proteomes" id="UP000762676"/>
    </source>
</evidence>
<reference evidence="1 2" key="1">
    <citation type="journal article" date="2021" name="Elife">
        <title>Chloroplast acquisition without the gene transfer in kleptoplastic sea slugs, Plakobranchus ocellatus.</title>
        <authorList>
            <person name="Maeda T."/>
            <person name="Takahashi S."/>
            <person name="Yoshida T."/>
            <person name="Shimamura S."/>
            <person name="Takaki Y."/>
            <person name="Nagai Y."/>
            <person name="Toyoda A."/>
            <person name="Suzuki Y."/>
            <person name="Arimoto A."/>
            <person name="Ishii H."/>
            <person name="Satoh N."/>
            <person name="Nishiyama T."/>
            <person name="Hasebe M."/>
            <person name="Maruyama T."/>
            <person name="Minagawa J."/>
            <person name="Obokata J."/>
            <person name="Shigenobu S."/>
        </authorList>
    </citation>
    <scope>NUCLEOTIDE SEQUENCE [LARGE SCALE GENOMIC DNA]</scope>
</reference>
<proteinExistence type="predicted"/>
<keyword evidence="2" id="KW-1185">Reference proteome</keyword>
<sequence length="126" mass="14217">MAELELAIRNKKTGKAPGRDDVTQEMIRYMSPGAKIPLLALFNRTWTEGSVPVAWITASIVPILKGGKSPKEIASCRPISMTSEVSKTMKRMVNARLYHYLEESKELDDSQAGFRRLRSTEDQLIY</sequence>
<accession>A0AAV4J2P5</accession>
<gene>
    <name evidence="1" type="ORF">ElyMa_004920600</name>
</gene>
<dbReference type="PANTHER" id="PTHR36688:SF1">
    <property type="entry name" value="ENDONUCLEASE_EXONUCLEASE_PHOSPHATASE DOMAIN-CONTAINING PROTEIN"/>
    <property type="match status" value="1"/>
</dbReference>
<organism evidence="1 2">
    <name type="scientific">Elysia marginata</name>
    <dbReference type="NCBI Taxonomy" id="1093978"/>
    <lineage>
        <taxon>Eukaryota</taxon>
        <taxon>Metazoa</taxon>
        <taxon>Spiralia</taxon>
        <taxon>Lophotrochozoa</taxon>
        <taxon>Mollusca</taxon>
        <taxon>Gastropoda</taxon>
        <taxon>Heterobranchia</taxon>
        <taxon>Euthyneura</taxon>
        <taxon>Panpulmonata</taxon>
        <taxon>Sacoglossa</taxon>
        <taxon>Placobranchoidea</taxon>
        <taxon>Plakobranchidae</taxon>
        <taxon>Elysia</taxon>
    </lineage>
</organism>
<dbReference type="EMBL" id="BMAT01009857">
    <property type="protein sequence ID" value="GFS14976.1"/>
    <property type="molecule type" value="Genomic_DNA"/>
</dbReference>
<dbReference type="PANTHER" id="PTHR36688">
    <property type="entry name" value="ENDO/EXONUCLEASE/PHOSPHATASE DOMAIN-CONTAINING PROTEIN"/>
    <property type="match status" value="1"/>
</dbReference>
<protein>
    <submittedName>
        <fullName evidence="1">LINE-1 retrotransposable element ORF2 protein</fullName>
    </submittedName>
</protein>